<gene>
    <name evidence="6" type="ORF">BJF95_13325</name>
</gene>
<sequence length="194" mass="20678">MSISFSRFLNAVGLLAVSLVLVVAFFDQIVYGDMPCPLCILERVGFLGAAFGLALNLKFGIRPSHYAVMMLSAFFGAVISARHTLLHIVPGTGTYGDAIMGLHFYTWAFVVYALIILGGAVLMLFDSQFSHQHAAGAAHTLADRGFATSWQAKLSLIIIAVAAFLALANGVSTVLECSTGLCPDNPVSYMLLSK</sequence>
<comment type="caution">
    <text evidence="6">The sequence shown here is derived from an EMBL/GenBank/DDBJ whole genome shotgun (WGS) entry which is preliminary data.</text>
</comment>
<dbReference type="InterPro" id="IPR023380">
    <property type="entry name" value="DsbB-like_sf"/>
</dbReference>
<dbReference type="SUPFAM" id="SSF158442">
    <property type="entry name" value="DsbB-like"/>
    <property type="match status" value="1"/>
</dbReference>
<evidence type="ECO:0000256" key="5">
    <source>
        <dbReference type="SAM" id="Phobius"/>
    </source>
</evidence>
<proteinExistence type="predicted"/>
<dbReference type="OrthoDB" id="3711263at2"/>
<dbReference type="InterPro" id="IPR003752">
    <property type="entry name" value="DiS_bond_form_DsbB/BdbC"/>
</dbReference>
<feature type="transmembrane region" description="Helical" evidence="5">
    <location>
        <begin position="154"/>
        <end position="175"/>
    </location>
</feature>
<evidence type="ECO:0000256" key="3">
    <source>
        <dbReference type="ARBA" id="ARBA00022989"/>
    </source>
</evidence>
<dbReference type="Gene3D" id="1.20.1550.10">
    <property type="entry name" value="DsbB-like"/>
    <property type="match status" value="1"/>
</dbReference>
<evidence type="ECO:0000256" key="4">
    <source>
        <dbReference type="ARBA" id="ARBA00023136"/>
    </source>
</evidence>
<dbReference type="Proteomes" id="UP000186894">
    <property type="component" value="Unassembled WGS sequence"/>
</dbReference>
<protein>
    <recommendedName>
        <fullName evidence="8">Disulfide bond formation protein B</fullName>
    </recommendedName>
</protein>
<dbReference type="EMBL" id="MKIM01000033">
    <property type="protein sequence ID" value="OLP42415.1"/>
    <property type="molecule type" value="Genomic_DNA"/>
</dbReference>
<dbReference type="GO" id="GO:0006457">
    <property type="term" value="P:protein folding"/>
    <property type="evidence" value="ECO:0007669"/>
    <property type="project" value="InterPro"/>
</dbReference>
<comment type="subcellular location">
    <subcellularLocation>
        <location evidence="1">Membrane</location>
        <topology evidence="1">Multi-pass membrane protein</topology>
    </subcellularLocation>
</comment>
<evidence type="ECO:0000256" key="1">
    <source>
        <dbReference type="ARBA" id="ARBA00004141"/>
    </source>
</evidence>
<accession>A0A1Q8ZKM8</accession>
<dbReference type="GO" id="GO:0016020">
    <property type="term" value="C:membrane"/>
    <property type="evidence" value="ECO:0007669"/>
    <property type="project" value="UniProtKB-SubCell"/>
</dbReference>
<keyword evidence="2 5" id="KW-0812">Transmembrane</keyword>
<dbReference type="Pfam" id="PF02600">
    <property type="entry name" value="DsbB"/>
    <property type="match status" value="1"/>
</dbReference>
<dbReference type="STRING" id="1867956.BJF95_13325"/>
<dbReference type="RefSeq" id="WP_075641885.1">
    <property type="nucleotide sequence ID" value="NZ_MKIM01000033.1"/>
</dbReference>
<feature type="transmembrane region" description="Helical" evidence="5">
    <location>
        <begin position="66"/>
        <end position="85"/>
    </location>
</feature>
<reference evidence="6 7" key="1">
    <citation type="submission" date="2016-09" db="EMBL/GenBank/DDBJ databases">
        <title>Rhizobium oryziradicis sp. nov., isolated from the root of rice.</title>
        <authorList>
            <person name="Zhao J."/>
            <person name="Zhang X."/>
        </authorList>
    </citation>
    <scope>NUCLEOTIDE SEQUENCE [LARGE SCALE GENOMIC DNA]</scope>
    <source>
        <strain evidence="6 7">N19</strain>
    </source>
</reference>
<feature type="transmembrane region" description="Helical" evidence="5">
    <location>
        <begin position="105"/>
        <end position="125"/>
    </location>
</feature>
<evidence type="ECO:0000313" key="6">
    <source>
        <dbReference type="EMBL" id="OLP42415.1"/>
    </source>
</evidence>
<evidence type="ECO:0000256" key="2">
    <source>
        <dbReference type="ARBA" id="ARBA00022692"/>
    </source>
</evidence>
<evidence type="ECO:0008006" key="8">
    <source>
        <dbReference type="Google" id="ProtNLM"/>
    </source>
</evidence>
<keyword evidence="3 5" id="KW-1133">Transmembrane helix</keyword>
<feature type="transmembrane region" description="Helical" evidence="5">
    <location>
        <begin position="40"/>
        <end position="59"/>
    </location>
</feature>
<keyword evidence="7" id="KW-1185">Reference proteome</keyword>
<name>A0A1Q8ZKM8_9HYPH</name>
<keyword evidence="4 5" id="KW-0472">Membrane</keyword>
<organism evidence="6 7">
    <name type="scientific">Rhizobium oryziradicis</name>
    <dbReference type="NCBI Taxonomy" id="1867956"/>
    <lineage>
        <taxon>Bacteria</taxon>
        <taxon>Pseudomonadati</taxon>
        <taxon>Pseudomonadota</taxon>
        <taxon>Alphaproteobacteria</taxon>
        <taxon>Hyphomicrobiales</taxon>
        <taxon>Rhizobiaceae</taxon>
        <taxon>Rhizobium/Agrobacterium group</taxon>
        <taxon>Rhizobium</taxon>
    </lineage>
</organism>
<evidence type="ECO:0000313" key="7">
    <source>
        <dbReference type="Proteomes" id="UP000186894"/>
    </source>
</evidence>
<dbReference type="GO" id="GO:0015035">
    <property type="term" value="F:protein-disulfide reductase activity"/>
    <property type="evidence" value="ECO:0007669"/>
    <property type="project" value="InterPro"/>
</dbReference>
<dbReference type="AlphaFoldDB" id="A0A1Q8ZKM8"/>